<comment type="caution">
    <text evidence="2">The sequence shown here is derived from an EMBL/GenBank/DDBJ whole genome shotgun (WGS) entry which is preliminary data.</text>
</comment>
<protein>
    <recommendedName>
        <fullName evidence="1">DUF3644 domain-containing protein</fullName>
    </recommendedName>
</protein>
<gene>
    <name evidence="2" type="ORF">JOF56_009889</name>
</gene>
<dbReference type="InterPro" id="IPR022104">
    <property type="entry name" value="DUF3644"/>
</dbReference>
<dbReference type="Pfam" id="PF12358">
    <property type="entry name" value="DUF3644"/>
    <property type="match status" value="1"/>
</dbReference>
<dbReference type="Proteomes" id="UP001519332">
    <property type="component" value="Unassembled WGS sequence"/>
</dbReference>
<feature type="domain" description="DUF3644" evidence="1">
    <location>
        <begin position="10"/>
        <end position="155"/>
    </location>
</feature>
<dbReference type="RefSeq" id="WP_209646278.1">
    <property type="nucleotide sequence ID" value="NZ_JAGINW010000001.1"/>
</dbReference>
<sequence>MLKEARLLREKSLSSLTLSIEHFNRPWDVGRTDAVLMLLDHSFEMLLKASILHRGGRIRDPGEKNTIGFDQCVRRSLSTEGLQFLTEEQALTLQSINGLRDAAQHHLVDISEGHLYLQAQSGITLYRDLLKIVFNEDLRDMLPDRVLPIATVAPLDPIALFTEEIQEVARLLQPGRRRRAEVAARLRALSIVDGAMQGEKLQPSETALQKLSGQIGRGVIDLDALFPGIAAVRFVTEGTGPTVSLRIAKKEGVPVTLVPEGTVDSSVVAVKRVSELDYYNLRFSGLAQKLEVTTNQTTALITLLGIKDKEDFAKFFFNTWCYSPKALDILKRALQEKPVGEWWRQYRDRPAPAA</sequence>
<evidence type="ECO:0000313" key="2">
    <source>
        <dbReference type="EMBL" id="MBP2329504.1"/>
    </source>
</evidence>
<keyword evidence="3" id="KW-1185">Reference proteome</keyword>
<name>A0ABS4TYM9_9PSEU</name>
<reference evidence="2 3" key="1">
    <citation type="submission" date="2021-03" db="EMBL/GenBank/DDBJ databases">
        <title>Sequencing the genomes of 1000 actinobacteria strains.</title>
        <authorList>
            <person name="Klenk H.-P."/>
        </authorList>
    </citation>
    <scope>NUCLEOTIDE SEQUENCE [LARGE SCALE GENOMIC DNA]</scope>
    <source>
        <strain evidence="2 3">DSM 46670</strain>
    </source>
</reference>
<evidence type="ECO:0000313" key="3">
    <source>
        <dbReference type="Proteomes" id="UP001519332"/>
    </source>
</evidence>
<dbReference type="EMBL" id="JAGINW010000001">
    <property type="protein sequence ID" value="MBP2329504.1"/>
    <property type="molecule type" value="Genomic_DNA"/>
</dbReference>
<proteinExistence type="predicted"/>
<evidence type="ECO:0000259" key="1">
    <source>
        <dbReference type="Pfam" id="PF12358"/>
    </source>
</evidence>
<accession>A0ABS4TYM9</accession>
<organism evidence="2 3">
    <name type="scientific">Kibdelosporangium banguiense</name>
    <dbReference type="NCBI Taxonomy" id="1365924"/>
    <lineage>
        <taxon>Bacteria</taxon>
        <taxon>Bacillati</taxon>
        <taxon>Actinomycetota</taxon>
        <taxon>Actinomycetes</taxon>
        <taxon>Pseudonocardiales</taxon>
        <taxon>Pseudonocardiaceae</taxon>
        <taxon>Kibdelosporangium</taxon>
    </lineage>
</organism>